<evidence type="ECO:0000256" key="7">
    <source>
        <dbReference type="ARBA" id="ARBA00047899"/>
    </source>
</evidence>
<dbReference type="GO" id="GO:0045719">
    <property type="term" value="P:negative regulation of glycogen biosynthetic process"/>
    <property type="evidence" value="ECO:0007669"/>
    <property type="project" value="TreeGrafter"/>
</dbReference>
<evidence type="ECO:0000259" key="12">
    <source>
        <dbReference type="PROSITE" id="PS50112"/>
    </source>
</evidence>
<dbReference type="Gene3D" id="3.30.200.20">
    <property type="entry name" value="Phosphorylase Kinase, domain 1"/>
    <property type="match status" value="1"/>
</dbReference>
<dbReference type="PROSITE" id="PS00107">
    <property type="entry name" value="PROTEIN_KINASE_ATP"/>
    <property type="match status" value="1"/>
</dbReference>
<protein>
    <recommendedName>
        <fullName evidence="1">non-specific serine/threonine protein kinase</fullName>
        <ecNumber evidence="1">2.7.11.1</ecNumber>
    </recommendedName>
</protein>
<dbReference type="PROSITE" id="PS50011">
    <property type="entry name" value="PROTEIN_KINASE_DOM"/>
    <property type="match status" value="1"/>
</dbReference>
<evidence type="ECO:0000256" key="10">
    <source>
        <dbReference type="SAM" id="MobiDB-lite"/>
    </source>
</evidence>
<dbReference type="Pfam" id="PF00069">
    <property type="entry name" value="Pkinase"/>
    <property type="match status" value="1"/>
</dbReference>
<evidence type="ECO:0000256" key="8">
    <source>
        <dbReference type="ARBA" id="ARBA00048679"/>
    </source>
</evidence>
<evidence type="ECO:0000256" key="2">
    <source>
        <dbReference type="ARBA" id="ARBA00022527"/>
    </source>
</evidence>
<reference evidence="13" key="1">
    <citation type="submission" date="2020-04" db="EMBL/GenBank/DDBJ databases">
        <authorList>
            <person name="Neveu A P."/>
        </authorList>
    </citation>
    <scope>NUCLEOTIDE SEQUENCE</scope>
    <source>
        <tissue evidence="13">Whole embryo</tissue>
    </source>
</reference>
<evidence type="ECO:0000256" key="9">
    <source>
        <dbReference type="PROSITE-ProRule" id="PRU10141"/>
    </source>
</evidence>
<keyword evidence="2" id="KW-0723">Serine/threonine-protein kinase</keyword>
<dbReference type="PROSITE" id="PS50112">
    <property type="entry name" value="PAS"/>
    <property type="match status" value="1"/>
</dbReference>
<dbReference type="Pfam" id="PF13426">
    <property type="entry name" value="PAS_9"/>
    <property type="match status" value="2"/>
</dbReference>
<comment type="catalytic activity">
    <reaction evidence="8">
        <text>L-seryl-[protein] + ATP = O-phospho-L-seryl-[protein] + ADP + H(+)</text>
        <dbReference type="Rhea" id="RHEA:17989"/>
        <dbReference type="Rhea" id="RHEA-COMP:9863"/>
        <dbReference type="Rhea" id="RHEA-COMP:11604"/>
        <dbReference type="ChEBI" id="CHEBI:15378"/>
        <dbReference type="ChEBI" id="CHEBI:29999"/>
        <dbReference type="ChEBI" id="CHEBI:30616"/>
        <dbReference type="ChEBI" id="CHEBI:83421"/>
        <dbReference type="ChEBI" id="CHEBI:456216"/>
        <dbReference type="EC" id="2.7.11.1"/>
    </reaction>
</comment>
<name>A0A6F9DNA2_9ASCI</name>
<feature type="domain" description="PAS" evidence="12">
    <location>
        <begin position="94"/>
        <end position="129"/>
    </location>
</feature>
<evidence type="ECO:0000313" key="13">
    <source>
        <dbReference type="EMBL" id="CAB3264671.1"/>
    </source>
</evidence>
<feature type="binding site" evidence="9">
    <location>
        <position position="674"/>
    </location>
    <ligand>
        <name>ATP</name>
        <dbReference type="ChEBI" id="CHEBI:30616"/>
    </ligand>
</feature>
<dbReference type="GO" id="GO:0035556">
    <property type="term" value="P:intracellular signal transduction"/>
    <property type="evidence" value="ECO:0007669"/>
    <property type="project" value="TreeGrafter"/>
</dbReference>
<dbReference type="EC" id="2.7.11.1" evidence="1"/>
<feature type="region of interest" description="Disordered" evidence="10">
    <location>
        <begin position="460"/>
        <end position="490"/>
    </location>
</feature>
<dbReference type="SMART" id="SM00220">
    <property type="entry name" value="S_TKc"/>
    <property type="match status" value="1"/>
</dbReference>
<evidence type="ECO:0000259" key="11">
    <source>
        <dbReference type="PROSITE" id="PS50011"/>
    </source>
</evidence>
<accession>A0A6F9DNA2</accession>
<dbReference type="GO" id="GO:0005524">
    <property type="term" value="F:ATP binding"/>
    <property type="evidence" value="ECO:0007669"/>
    <property type="project" value="UniProtKB-UniRule"/>
</dbReference>
<dbReference type="SMART" id="SM00091">
    <property type="entry name" value="PAS"/>
    <property type="match status" value="2"/>
</dbReference>
<evidence type="ECO:0000256" key="1">
    <source>
        <dbReference type="ARBA" id="ARBA00012513"/>
    </source>
</evidence>
<gene>
    <name evidence="13" type="primary">Pask</name>
</gene>
<evidence type="ECO:0000256" key="4">
    <source>
        <dbReference type="ARBA" id="ARBA00022741"/>
    </source>
</evidence>
<dbReference type="Gene3D" id="1.10.510.10">
    <property type="entry name" value="Transferase(Phosphotransferase) domain 1"/>
    <property type="match status" value="1"/>
</dbReference>
<keyword evidence="3" id="KW-0808">Transferase</keyword>
<dbReference type="SUPFAM" id="SSF56112">
    <property type="entry name" value="Protein kinase-like (PK-like)"/>
    <property type="match status" value="1"/>
</dbReference>
<proteinExistence type="evidence at transcript level"/>
<dbReference type="CDD" id="cd00130">
    <property type="entry name" value="PAS"/>
    <property type="match status" value="1"/>
</dbReference>
<dbReference type="InterPro" id="IPR000719">
    <property type="entry name" value="Prot_kinase_dom"/>
</dbReference>
<dbReference type="GO" id="GO:0005829">
    <property type="term" value="C:cytosol"/>
    <property type="evidence" value="ECO:0007669"/>
    <property type="project" value="TreeGrafter"/>
</dbReference>
<feature type="region of interest" description="Disordered" evidence="10">
    <location>
        <begin position="400"/>
        <end position="419"/>
    </location>
</feature>
<evidence type="ECO:0000256" key="6">
    <source>
        <dbReference type="ARBA" id="ARBA00022840"/>
    </source>
</evidence>
<sequence length="963" mass="108037">MYLQSSFEHNQSYPRVNSGKKSKVSSLLKSITKFTGDEINSCSYSYDAILDTNDHDSSFNGSNKSHDLRPSSRQSFGKSMKKMLMNDDFDANGALSKSVLTLDAETLEVLTANRRACNLFGYSPKSLIGMKMSQLFRMGSCDEKEALMHDISRPAGNVVVTCGKVMEAISGTGKDVPVSVWMKKVKGQNDQLRCIVVLQPVIRVVGEVSFNSEGQVLNCDDNFSMIHGYSTSSSVVGCNIHQFLPMYKLPQAGKRIAKDIRKQRTTGQTCDGQMFPISVYVQTHEKDASSEAIYTAAVWFFTSINGLLSINKDGDIEGINNNFSLAMLGYRTEELKSMNIAELLPSIGSTASCLLNEKNEIQNADFSETLIEKHSEADSSSQSCGTFELIENVTESFLQLTTTSPGGTKPRAAKQSEKIDNKNVDESWVELTMNQPGQSCIDKINSLLNGSNDILANMSNDSAVHSNSGHQATTNVQNASSRSPPYSDYQSDDNCSCNVPGVALPKRDQFAITSTPFEKRVVSRLRSKVDLAEGHHEGQARHKNGTLIEVEYEVVSAKDNYFVWMRLKNHEPFSCNSSHLCSSFNSTLPSLNASAVSGMLDFSLGAAIKQEACRHNNDNVPMSHEGDEEWHAVQGEFNRKYDVTKSVGNGAFGFVKLACRKSDGKKVVVKFIRKEKILEECWVEDYETDSEIPLEISLLIKFRHENVIRVTEFFENERFFSMIMPQHGEIDLFEFIDRSPRMDETLASYIYRQVVSGVKYLHRQGIVHRDIKDENVIIDRNFSCKLIDFGSAAFYKPGTTFATFCGTIEYCSPEVLLGNRYDGPELDMWALGVTLYTLVFGENPFQSIEETIEAELKPPTRLSDELMSTIRWLLQPVPEHRCTMNLLLDEPWVNLPFSLDEYSWDEVFRHSDESAGLDKENISMESLERSRGIPNAEKVDLPKHDDIFPLRRRLENVNLNHSI</sequence>
<dbReference type="FunFam" id="3.30.450.20:FF:000059">
    <property type="entry name" value="PAS domain containing serine/threonine kinase"/>
    <property type="match status" value="1"/>
</dbReference>
<dbReference type="GO" id="GO:0005634">
    <property type="term" value="C:nucleus"/>
    <property type="evidence" value="ECO:0007669"/>
    <property type="project" value="TreeGrafter"/>
</dbReference>
<dbReference type="InterPro" id="IPR000014">
    <property type="entry name" value="PAS"/>
</dbReference>
<dbReference type="PROSITE" id="PS00108">
    <property type="entry name" value="PROTEIN_KINASE_ST"/>
    <property type="match status" value="1"/>
</dbReference>
<dbReference type="PANTHER" id="PTHR24346:SF51">
    <property type="entry name" value="PAS DOMAIN-CONTAINING SERINE_THREONINE-PROTEIN KINASE"/>
    <property type="match status" value="1"/>
</dbReference>
<dbReference type="GO" id="GO:0004674">
    <property type="term" value="F:protein serine/threonine kinase activity"/>
    <property type="evidence" value="ECO:0007669"/>
    <property type="project" value="UniProtKB-KW"/>
</dbReference>
<dbReference type="InterPro" id="IPR008271">
    <property type="entry name" value="Ser/Thr_kinase_AS"/>
</dbReference>
<dbReference type="InterPro" id="IPR011009">
    <property type="entry name" value="Kinase-like_dom_sf"/>
</dbReference>
<comment type="catalytic activity">
    <reaction evidence="7">
        <text>L-threonyl-[protein] + ATP = O-phospho-L-threonyl-[protein] + ADP + H(+)</text>
        <dbReference type="Rhea" id="RHEA:46608"/>
        <dbReference type="Rhea" id="RHEA-COMP:11060"/>
        <dbReference type="Rhea" id="RHEA-COMP:11605"/>
        <dbReference type="ChEBI" id="CHEBI:15378"/>
        <dbReference type="ChEBI" id="CHEBI:30013"/>
        <dbReference type="ChEBI" id="CHEBI:30616"/>
        <dbReference type="ChEBI" id="CHEBI:61977"/>
        <dbReference type="ChEBI" id="CHEBI:456216"/>
        <dbReference type="EC" id="2.7.11.1"/>
    </reaction>
</comment>
<dbReference type="AlphaFoldDB" id="A0A6F9DNA2"/>
<evidence type="ECO:0000256" key="3">
    <source>
        <dbReference type="ARBA" id="ARBA00022679"/>
    </source>
</evidence>
<keyword evidence="6 9" id="KW-0067">ATP-binding</keyword>
<dbReference type="InterPro" id="IPR017441">
    <property type="entry name" value="Protein_kinase_ATP_BS"/>
</dbReference>
<dbReference type="FunFam" id="1.10.510.10:FF:000351">
    <property type="entry name" value="PAS domain-containing serine/threonine-protein kinase"/>
    <property type="match status" value="1"/>
</dbReference>
<keyword evidence="5 13" id="KW-0418">Kinase</keyword>
<evidence type="ECO:0000256" key="5">
    <source>
        <dbReference type="ARBA" id="ARBA00022777"/>
    </source>
</evidence>
<keyword evidence="4 9" id="KW-0547">Nucleotide-binding</keyword>
<dbReference type="InterPro" id="IPR035965">
    <property type="entry name" value="PAS-like_dom_sf"/>
</dbReference>
<organism evidence="13">
    <name type="scientific">Phallusia mammillata</name>
    <dbReference type="NCBI Taxonomy" id="59560"/>
    <lineage>
        <taxon>Eukaryota</taxon>
        <taxon>Metazoa</taxon>
        <taxon>Chordata</taxon>
        <taxon>Tunicata</taxon>
        <taxon>Ascidiacea</taxon>
        <taxon>Phlebobranchia</taxon>
        <taxon>Ascidiidae</taxon>
        <taxon>Phallusia</taxon>
    </lineage>
</organism>
<dbReference type="EMBL" id="LR788809">
    <property type="protein sequence ID" value="CAB3264671.1"/>
    <property type="molecule type" value="mRNA"/>
</dbReference>
<feature type="domain" description="Protein kinase" evidence="11">
    <location>
        <begin position="641"/>
        <end position="893"/>
    </location>
</feature>
<dbReference type="Gene3D" id="3.30.450.20">
    <property type="entry name" value="PAS domain"/>
    <property type="match status" value="1"/>
</dbReference>
<dbReference type="SUPFAM" id="SSF55785">
    <property type="entry name" value="PYP-like sensor domain (PAS domain)"/>
    <property type="match status" value="1"/>
</dbReference>
<dbReference type="PANTHER" id="PTHR24346">
    <property type="entry name" value="MAP/MICROTUBULE AFFINITY-REGULATING KINASE"/>
    <property type="match status" value="1"/>
</dbReference>